<proteinExistence type="inferred from homology"/>
<comment type="similarity">
    <text evidence="2">Belongs to the actin family. ARP8 subfamily.</text>
</comment>
<sequence length="573" mass="63950">MPRGVKVERPVSTEPVEHAVQASTLIVLHPGSTTMWLGRATDHLPKSFPHVIAWRRPPQNTVPLPNDGILEREGIYHADSETQRDLALSLVEQAIWSRNSSLGMSRKQQISSSQVAAYNSGVEPEVLDEEDCSVEWTDLSSQPTYVAGEQALYIDPREPYNLRWPMKFGCLNLHGGPGGSLTAICEDLERIWANAIETMLKIPLTDLPFYRAVLVIPDSFNKNHTKEMMDILINRLKFSSAIIQQESVCSTFGCGLSSACVVDVGDEKASVCCVEDGLVIPNSRHWLHYGGRDITRCFYWLLKKVNFPYKECDLKSNLNTFMLTELKETFCHLSQDIVGGRVHEFQVHHPNQAPLSYNLKIGNEAIQAPMAMFFPQLFGIVGKRLVFTSDPPYDDPEDLLDDRYLLESQRGDQSSKKGGAGTDTANEADQAEVSGTPVIPGNRKRPMVASAEKTLAMDQAIIQSIECCPSEDTKRKMYSNILLIGGGFSFNGAAQVLQTRVQAKLPSHLRKLVDQVEVIARPKEMDPRIVAWKGGAILSILDSAQELWVTEQEWNIIGVRALREKSLFVWSTI</sequence>
<dbReference type="Pfam" id="PF00022">
    <property type="entry name" value="Actin"/>
    <property type="match status" value="1"/>
</dbReference>
<dbReference type="KEGG" id="aten:116302369"/>
<name>A0A6P8IL56_ACTTE</name>
<dbReference type="PANTHER" id="PTHR11937">
    <property type="entry name" value="ACTIN"/>
    <property type="match status" value="1"/>
</dbReference>
<dbReference type="FunFam" id="3.30.420.40:FF:000121">
    <property type="entry name" value="Actin-related protein 8"/>
    <property type="match status" value="1"/>
</dbReference>
<feature type="region of interest" description="Disordered" evidence="13">
    <location>
        <begin position="408"/>
        <end position="445"/>
    </location>
</feature>
<reference evidence="15" key="1">
    <citation type="submission" date="2025-08" db="UniProtKB">
        <authorList>
            <consortium name="RefSeq"/>
        </authorList>
    </citation>
    <scope>IDENTIFICATION</scope>
    <source>
        <tissue evidence="15">Tentacle</tissue>
    </source>
</reference>
<evidence type="ECO:0000256" key="4">
    <source>
        <dbReference type="ARBA" id="ARBA00022741"/>
    </source>
</evidence>
<keyword evidence="8" id="KW-0804">Transcription</keyword>
<comment type="subcellular location">
    <subcellularLocation>
        <location evidence="1">Nucleus</location>
    </subcellularLocation>
</comment>
<evidence type="ECO:0000313" key="14">
    <source>
        <dbReference type="Proteomes" id="UP000515163"/>
    </source>
</evidence>
<keyword evidence="5" id="KW-0227">DNA damage</keyword>
<dbReference type="SUPFAM" id="SSF53067">
    <property type="entry name" value="Actin-like ATPase domain"/>
    <property type="match status" value="2"/>
</dbReference>
<gene>
    <name evidence="15" type="primary">LOC116302369</name>
</gene>
<dbReference type="OrthoDB" id="5572108at2759"/>
<dbReference type="AlphaFoldDB" id="A0A6P8IL56"/>
<evidence type="ECO:0000256" key="9">
    <source>
        <dbReference type="ARBA" id="ARBA00023172"/>
    </source>
</evidence>
<evidence type="ECO:0000256" key="8">
    <source>
        <dbReference type="ARBA" id="ARBA00023163"/>
    </source>
</evidence>
<comment type="function">
    <text evidence="12">Plays an important role in the functional organization of mitotic chromosomes. Exhibits low basal ATPase activity, and unable to polymerize.</text>
</comment>
<keyword evidence="7" id="KW-0805">Transcription regulation</keyword>
<dbReference type="CDD" id="cd10206">
    <property type="entry name" value="ASKHA_NBD_Arp8-like"/>
    <property type="match status" value="1"/>
</dbReference>
<dbReference type="FunCoup" id="A0A6P8IL56">
    <property type="interactions" value="2603"/>
</dbReference>
<dbReference type="GO" id="GO:0006281">
    <property type="term" value="P:DNA repair"/>
    <property type="evidence" value="ECO:0007669"/>
    <property type="project" value="UniProtKB-KW"/>
</dbReference>
<evidence type="ECO:0000256" key="7">
    <source>
        <dbReference type="ARBA" id="ARBA00023015"/>
    </source>
</evidence>
<dbReference type="SMART" id="SM00268">
    <property type="entry name" value="ACTIN"/>
    <property type="match status" value="1"/>
</dbReference>
<keyword evidence="6" id="KW-0067">ATP-binding</keyword>
<dbReference type="GO" id="GO:0006310">
    <property type="term" value="P:DNA recombination"/>
    <property type="evidence" value="ECO:0007669"/>
    <property type="project" value="UniProtKB-KW"/>
</dbReference>
<keyword evidence="4" id="KW-0547">Nucleotide-binding</keyword>
<keyword evidence="9" id="KW-0233">DNA recombination</keyword>
<keyword evidence="14" id="KW-1185">Reference proteome</keyword>
<dbReference type="GO" id="GO:0005524">
    <property type="term" value="F:ATP binding"/>
    <property type="evidence" value="ECO:0007669"/>
    <property type="project" value="UniProtKB-KW"/>
</dbReference>
<evidence type="ECO:0000256" key="6">
    <source>
        <dbReference type="ARBA" id="ARBA00022840"/>
    </source>
</evidence>
<dbReference type="Proteomes" id="UP000515163">
    <property type="component" value="Unplaced"/>
</dbReference>
<dbReference type="GO" id="GO:0005634">
    <property type="term" value="C:nucleus"/>
    <property type="evidence" value="ECO:0007669"/>
    <property type="project" value="UniProtKB-SubCell"/>
</dbReference>
<evidence type="ECO:0000256" key="2">
    <source>
        <dbReference type="ARBA" id="ARBA00007720"/>
    </source>
</evidence>
<dbReference type="Gene3D" id="3.30.420.40">
    <property type="match status" value="3"/>
</dbReference>
<dbReference type="GeneID" id="116302369"/>
<evidence type="ECO:0000256" key="12">
    <source>
        <dbReference type="ARBA" id="ARBA00025560"/>
    </source>
</evidence>
<protein>
    <recommendedName>
        <fullName evidence="3">Actin-related protein 8</fullName>
    </recommendedName>
</protein>
<dbReference type="InterPro" id="IPR004000">
    <property type="entry name" value="Actin"/>
</dbReference>
<keyword evidence="10" id="KW-0234">DNA repair</keyword>
<evidence type="ECO:0000256" key="13">
    <source>
        <dbReference type="SAM" id="MobiDB-lite"/>
    </source>
</evidence>
<dbReference type="InParanoid" id="A0A6P8IL56"/>
<dbReference type="FunFam" id="3.90.640.10:FF:000035">
    <property type="entry name" value="Actin-related protein 8"/>
    <property type="match status" value="1"/>
</dbReference>
<dbReference type="Gene3D" id="3.90.640.10">
    <property type="entry name" value="Actin, Chain A, domain 4"/>
    <property type="match status" value="1"/>
</dbReference>
<evidence type="ECO:0000256" key="11">
    <source>
        <dbReference type="ARBA" id="ARBA00023242"/>
    </source>
</evidence>
<dbReference type="RefSeq" id="XP_031567507.1">
    <property type="nucleotide sequence ID" value="XM_031711647.1"/>
</dbReference>
<dbReference type="FunFam" id="3.30.420.40:FF:000100">
    <property type="entry name" value="Actin-related protein 8"/>
    <property type="match status" value="1"/>
</dbReference>
<dbReference type="InterPro" id="IPR043129">
    <property type="entry name" value="ATPase_NBD"/>
</dbReference>
<keyword evidence="11" id="KW-0539">Nucleus</keyword>
<evidence type="ECO:0000256" key="5">
    <source>
        <dbReference type="ARBA" id="ARBA00022763"/>
    </source>
</evidence>
<evidence type="ECO:0000256" key="1">
    <source>
        <dbReference type="ARBA" id="ARBA00004123"/>
    </source>
</evidence>
<organism evidence="14 15">
    <name type="scientific">Actinia tenebrosa</name>
    <name type="common">Australian red waratah sea anemone</name>
    <dbReference type="NCBI Taxonomy" id="6105"/>
    <lineage>
        <taxon>Eukaryota</taxon>
        <taxon>Metazoa</taxon>
        <taxon>Cnidaria</taxon>
        <taxon>Anthozoa</taxon>
        <taxon>Hexacorallia</taxon>
        <taxon>Actiniaria</taxon>
        <taxon>Actiniidae</taxon>
        <taxon>Actinia</taxon>
    </lineage>
</organism>
<accession>A0A6P8IL56</accession>
<evidence type="ECO:0000313" key="15">
    <source>
        <dbReference type="RefSeq" id="XP_031567507.1"/>
    </source>
</evidence>
<evidence type="ECO:0000256" key="3">
    <source>
        <dbReference type="ARBA" id="ARBA00021608"/>
    </source>
</evidence>
<evidence type="ECO:0000256" key="10">
    <source>
        <dbReference type="ARBA" id="ARBA00023204"/>
    </source>
</evidence>